<dbReference type="PANTHER" id="PTHR47234">
    <property type="match status" value="1"/>
</dbReference>
<feature type="non-terminal residue" evidence="4">
    <location>
        <position position="224"/>
    </location>
</feature>
<comment type="caution">
    <text evidence="4">The sequence shown here is derived from an EMBL/GenBank/DDBJ whole genome shotgun (WGS) entry which is preliminary data.</text>
</comment>
<gene>
    <name evidence="4" type="ORF">DI569_08955</name>
</gene>
<evidence type="ECO:0000259" key="3">
    <source>
        <dbReference type="Pfam" id="PF07715"/>
    </source>
</evidence>
<feature type="domain" description="TonB-dependent receptor plug" evidence="3">
    <location>
        <begin position="69"/>
        <end position="191"/>
    </location>
</feature>
<feature type="chain" id="PRO_5015899540" evidence="2">
    <location>
        <begin position="31"/>
        <end position="224"/>
    </location>
</feature>
<comment type="subcellular location">
    <subcellularLocation>
        <location evidence="1">Cell outer membrane</location>
        <topology evidence="1">Multi-pass membrane protein</topology>
    </subcellularLocation>
</comment>
<evidence type="ECO:0000313" key="4">
    <source>
        <dbReference type="EMBL" id="PZQ22297.1"/>
    </source>
</evidence>
<dbReference type="InterPro" id="IPR012910">
    <property type="entry name" value="Plug_dom"/>
</dbReference>
<dbReference type="InterPro" id="IPR037066">
    <property type="entry name" value="Plug_dom_sf"/>
</dbReference>
<dbReference type="Proteomes" id="UP000248597">
    <property type="component" value="Unassembled WGS sequence"/>
</dbReference>
<dbReference type="GO" id="GO:0009279">
    <property type="term" value="C:cell outer membrane"/>
    <property type="evidence" value="ECO:0007669"/>
    <property type="project" value="UniProtKB-SubCell"/>
</dbReference>
<dbReference type="SUPFAM" id="SSF56935">
    <property type="entry name" value="Porins"/>
    <property type="match status" value="1"/>
</dbReference>
<evidence type="ECO:0000256" key="2">
    <source>
        <dbReference type="SAM" id="SignalP"/>
    </source>
</evidence>
<proteinExistence type="inferred from homology"/>
<name>A0A2W5MR01_SPHMC</name>
<dbReference type="InterPro" id="IPR039426">
    <property type="entry name" value="TonB-dep_rcpt-like"/>
</dbReference>
<keyword evidence="1" id="KW-0472">Membrane</keyword>
<dbReference type="PROSITE" id="PS52016">
    <property type="entry name" value="TONB_DEPENDENT_REC_3"/>
    <property type="match status" value="1"/>
</dbReference>
<accession>A0A2W5MR01</accession>
<keyword evidence="1" id="KW-0998">Cell outer membrane</keyword>
<organism evidence="4 5">
    <name type="scientific">Sphingopyxis macrogoltabida</name>
    <name type="common">Sphingomonas macrogoltabidus</name>
    <dbReference type="NCBI Taxonomy" id="33050"/>
    <lineage>
        <taxon>Bacteria</taxon>
        <taxon>Pseudomonadati</taxon>
        <taxon>Pseudomonadota</taxon>
        <taxon>Alphaproteobacteria</taxon>
        <taxon>Sphingomonadales</taxon>
        <taxon>Sphingomonadaceae</taxon>
        <taxon>Sphingopyxis</taxon>
    </lineage>
</organism>
<evidence type="ECO:0000256" key="1">
    <source>
        <dbReference type="PROSITE-ProRule" id="PRU01360"/>
    </source>
</evidence>
<feature type="signal peptide" evidence="2">
    <location>
        <begin position="1"/>
        <end position="30"/>
    </location>
</feature>
<sequence length="224" mass="22882">MGRRTMRASTSAMLLAGTAICLFAGAPAQAQDAAAQADDSSANEDGAADSEIVVVGSRIEGARVTEALPVIVVSQDKMDAVGAVSGDELIRAIPQMGDVTFNPGNSAQTSNAARGDVGSVNLRSLGVGNTLVLLNGRRVVTHPASQGLSDTGTVPVLSYNSNAIPTTGLQRLEVLLDGAAALYGSDAVAGVVNTVVKDNYDGLRTQLQYGGAEGTHLREFQGNI</sequence>
<reference evidence="4 5" key="1">
    <citation type="submission" date="2017-08" db="EMBL/GenBank/DDBJ databases">
        <title>Infants hospitalized years apart are colonized by the same room-sourced microbial strains.</title>
        <authorList>
            <person name="Brooks B."/>
            <person name="Olm M.R."/>
            <person name="Firek B.A."/>
            <person name="Baker R."/>
            <person name="Thomas B.C."/>
            <person name="Morowitz M.J."/>
            <person name="Banfield J.F."/>
        </authorList>
    </citation>
    <scope>NUCLEOTIDE SEQUENCE [LARGE SCALE GENOMIC DNA]</scope>
    <source>
        <strain evidence="4">S2_005_003_R2_47</strain>
    </source>
</reference>
<comment type="similarity">
    <text evidence="1">Belongs to the TonB-dependent receptor family.</text>
</comment>
<dbReference type="EMBL" id="QFPJ01000016">
    <property type="protein sequence ID" value="PZQ22297.1"/>
    <property type="molecule type" value="Genomic_DNA"/>
</dbReference>
<dbReference type="AlphaFoldDB" id="A0A2W5MR01"/>
<keyword evidence="2" id="KW-0732">Signal</keyword>
<dbReference type="Pfam" id="PF07715">
    <property type="entry name" value="Plug"/>
    <property type="match status" value="1"/>
</dbReference>
<dbReference type="PANTHER" id="PTHR47234:SF3">
    <property type="entry name" value="SECRETIN_TONB SHORT N-TERMINAL DOMAIN-CONTAINING PROTEIN"/>
    <property type="match status" value="1"/>
</dbReference>
<keyword evidence="1" id="KW-0813">Transport</keyword>
<keyword evidence="4" id="KW-0675">Receptor</keyword>
<protein>
    <submittedName>
        <fullName evidence="4">TonB-dependent receptor</fullName>
    </submittedName>
</protein>
<dbReference type="Gene3D" id="2.170.130.10">
    <property type="entry name" value="TonB-dependent receptor, plug domain"/>
    <property type="match status" value="1"/>
</dbReference>
<keyword evidence="1" id="KW-1134">Transmembrane beta strand</keyword>
<evidence type="ECO:0000313" key="5">
    <source>
        <dbReference type="Proteomes" id="UP000248597"/>
    </source>
</evidence>
<keyword evidence="1" id="KW-0812">Transmembrane</keyword>